<dbReference type="Proteomes" id="UP000000268">
    <property type="component" value="Plasmid pREB3"/>
</dbReference>
<sequence>MGQVLKVVWRQLLPNLPVIAAKYTWHINCFYIQCLTR</sequence>
<evidence type="ECO:0000313" key="1">
    <source>
        <dbReference type="EMBL" id="ABW32331.1"/>
    </source>
</evidence>
<gene>
    <name evidence="1" type="ordered locus">AM1_C0021</name>
</gene>
<dbReference type="KEGG" id="amr:AM1_C0021"/>
<dbReference type="EMBL" id="CP000840">
    <property type="protein sequence ID" value="ABW32331.1"/>
    <property type="molecule type" value="Genomic_DNA"/>
</dbReference>
<evidence type="ECO:0000313" key="2">
    <source>
        <dbReference type="Proteomes" id="UP000000268"/>
    </source>
</evidence>
<protein>
    <submittedName>
        <fullName evidence="1">Uncharacterized protein</fullName>
    </submittedName>
</protein>
<dbReference type="AlphaFoldDB" id="A8ZMC0"/>
<proteinExistence type="predicted"/>
<geneLocation type="plasmid" evidence="1 2">
    <name>pREB3</name>
</geneLocation>
<name>A8ZMC0_ACAM1</name>
<accession>A8ZMC0</accession>
<keyword evidence="1" id="KW-0614">Plasmid</keyword>
<dbReference type="HOGENOM" id="CLU_3338792_0_0_3"/>
<organism evidence="1 2">
    <name type="scientific">Acaryochloris marina (strain MBIC 11017)</name>
    <dbReference type="NCBI Taxonomy" id="329726"/>
    <lineage>
        <taxon>Bacteria</taxon>
        <taxon>Bacillati</taxon>
        <taxon>Cyanobacteriota</taxon>
        <taxon>Cyanophyceae</taxon>
        <taxon>Acaryochloridales</taxon>
        <taxon>Acaryochloridaceae</taxon>
        <taxon>Acaryochloris</taxon>
    </lineage>
</organism>
<keyword evidence="2" id="KW-1185">Reference proteome</keyword>
<reference evidence="1 2" key="1">
    <citation type="journal article" date="2008" name="Proc. Natl. Acad. Sci. U.S.A.">
        <title>Niche adaptation and genome expansion in the chlorophyll d-producing cyanobacterium Acaryochloris marina.</title>
        <authorList>
            <person name="Swingley W.D."/>
            <person name="Chen M."/>
            <person name="Cheung P.C."/>
            <person name="Conrad A.L."/>
            <person name="Dejesa L.C."/>
            <person name="Hao J."/>
            <person name="Honchak B.M."/>
            <person name="Karbach L.E."/>
            <person name="Kurdoglu A."/>
            <person name="Lahiri S."/>
            <person name="Mastrian S.D."/>
            <person name="Miyashita H."/>
            <person name="Page L."/>
            <person name="Ramakrishna P."/>
            <person name="Satoh S."/>
            <person name="Sattley W.M."/>
            <person name="Shimada Y."/>
            <person name="Taylor H.L."/>
            <person name="Tomo T."/>
            <person name="Tsuchiya T."/>
            <person name="Wang Z.T."/>
            <person name="Raymond J."/>
            <person name="Mimuro M."/>
            <person name="Blankenship R.E."/>
            <person name="Touchman J.W."/>
        </authorList>
    </citation>
    <scope>NUCLEOTIDE SEQUENCE [LARGE SCALE GENOMIC DNA]</scope>
    <source>
        <strain evidence="2">MBIC 11017</strain>
        <plasmid evidence="2">Plasmid pREB3</plasmid>
    </source>
</reference>